<dbReference type="AlphaFoldDB" id="A0A645BYA2"/>
<proteinExistence type="predicted"/>
<evidence type="ECO:0000313" key="1">
    <source>
        <dbReference type="EMBL" id="MPM70235.1"/>
    </source>
</evidence>
<comment type="caution">
    <text evidence="1">The sequence shown here is derived from an EMBL/GenBank/DDBJ whole genome shotgun (WGS) entry which is preliminary data.</text>
</comment>
<accession>A0A645BYA2</accession>
<dbReference type="EMBL" id="VSSQ01023358">
    <property type="protein sequence ID" value="MPM70235.1"/>
    <property type="molecule type" value="Genomic_DNA"/>
</dbReference>
<gene>
    <name evidence="1" type="ORF">SDC9_117188</name>
</gene>
<sequence>MVAEHYAFWKSGGARCVLHVHGIVAVGLLPERPKLVFRPVCAHQKQLGGIVHPAEFFLSYIYHVPGLREAFALELSTLCGSQFRQKFINHIDIIAAGNSFGKA</sequence>
<evidence type="ECO:0008006" key="2">
    <source>
        <dbReference type="Google" id="ProtNLM"/>
    </source>
</evidence>
<name>A0A645BYA2_9ZZZZ</name>
<reference evidence="1" key="1">
    <citation type="submission" date="2019-08" db="EMBL/GenBank/DDBJ databases">
        <authorList>
            <person name="Kucharzyk K."/>
            <person name="Murdoch R.W."/>
            <person name="Higgins S."/>
            <person name="Loffler F."/>
        </authorList>
    </citation>
    <scope>NUCLEOTIDE SEQUENCE</scope>
</reference>
<protein>
    <recommendedName>
        <fullName evidence="2">Class II aldolase/adducin N-terminal domain-containing protein</fullName>
    </recommendedName>
</protein>
<organism evidence="1">
    <name type="scientific">bioreactor metagenome</name>
    <dbReference type="NCBI Taxonomy" id="1076179"/>
    <lineage>
        <taxon>unclassified sequences</taxon>
        <taxon>metagenomes</taxon>
        <taxon>ecological metagenomes</taxon>
    </lineage>
</organism>